<dbReference type="InterPro" id="IPR016181">
    <property type="entry name" value="Acyl_CoA_acyltransferase"/>
</dbReference>
<dbReference type="Gene3D" id="3.40.630.30">
    <property type="match status" value="1"/>
</dbReference>
<dbReference type="Gene3D" id="3.30.470.20">
    <property type="entry name" value="ATP-grasp fold, B domain"/>
    <property type="match status" value="1"/>
</dbReference>
<gene>
    <name evidence="6" type="ORF">U1T56_00940</name>
</gene>
<dbReference type="Gene3D" id="3.40.50.261">
    <property type="entry name" value="Succinyl-CoA synthetase domains"/>
    <property type="match status" value="2"/>
</dbReference>
<keyword evidence="3" id="KW-0547">Nucleotide-binding</keyword>
<dbReference type="InterPro" id="IPR032875">
    <property type="entry name" value="Succ_CoA_lig_flav_dom"/>
</dbReference>
<dbReference type="Pfam" id="PF13607">
    <property type="entry name" value="Succ_CoA_lig"/>
    <property type="match status" value="1"/>
</dbReference>
<evidence type="ECO:0000256" key="1">
    <source>
        <dbReference type="ARBA" id="ARBA00022532"/>
    </source>
</evidence>
<dbReference type="SUPFAM" id="SSF56059">
    <property type="entry name" value="Glutathione synthetase ATP-binding domain-like"/>
    <property type="match status" value="1"/>
</dbReference>
<dbReference type="SUPFAM" id="SSF55729">
    <property type="entry name" value="Acyl-CoA N-acyltransferases (Nat)"/>
    <property type="match status" value="1"/>
</dbReference>
<dbReference type="InterPro" id="IPR036291">
    <property type="entry name" value="NAD(P)-bd_dom_sf"/>
</dbReference>
<dbReference type="Proteomes" id="UP001375743">
    <property type="component" value="Unassembled WGS sequence"/>
</dbReference>
<sequence>MTVRSLRHLFEPERVVWVGPEGPVAPWALTAEANLWEAGFERPVLALRSTGRAPEKARIGHLSELPPGGHWLAVICLPQSEPERLLHELAAAGCRAAVIIGGGFGPWALPPEAQQAVLAAARTLDIRVIGPDRIGLIVPSRRLNAGSAAAMPLSGDLAFVTQSDSIATSMLEWAAVRRLGFSSIVSLGDSTDVELGDILDYLALDTTTRAILIHLEGIADARRFMSAARAAARVKPVVVIKAGRQVGIAASQERSAGIRLHRDRVYDAAFARAGIVRVETIEELFAAAGRLANAVRQVHGLRNGRMAILTNGHAPAELAADTLLKGGGVLVRPTARIYTDITRAVGHTASLASSIDLGLEADARTYEAALDVLLEMPGIDTVLVIHAPAPGIDPEEVARAVAARADRKKPRSTQRPVIAAWLGERSMEKARGAFEAAAIPHFTAPEPAVRAFLYRVQYERRQFVLRQTPSSRPEDLENGQAEAERVVSRALAAERRSLNEAEAMSVLEAYGIAGAPTRLAPDLGAAVKAANEIGYPVALKIVSARLPQKSAAGGVALDIANESALLRRGQQMLDQVRRVAPDVRIEGLLVQRMERSLFPIELYIGMELDPTFGPVIVLGHAALGPTSGELAYLLPPLDSTLAHAMLDETGIGRFLVRQPNGGMLIERVVETLVRLSQLVVDLPTVRRVAIDPLLISRDRLVVLDAHIDLAPVPPGTDPNARLAVRPYPRELEQTARLRDGRLIRLRPIRPEDAPALKALFEALTPEDRRRRLFSSVREISDEFAARLTQIDYDREMVLVAVDPEHPDVLLGGARIAADADNRRAEYSVTIRSDQQGLGLGRICFERILDYARSRGIEEVWGSVLAENEGMLRLAERLGFTRRRDPEMPDVFITTKRLV</sequence>
<evidence type="ECO:0000256" key="3">
    <source>
        <dbReference type="ARBA" id="ARBA00022741"/>
    </source>
</evidence>
<dbReference type="GO" id="GO:0016746">
    <property type="term" value="F:acyltransferase activity"/>
    <property type="evidence" value="ECO:0007669"/>
    <property type="project" value="UniProtKB-KW"/>
</dbReference>
<protein>
    <submittedName>
        <fullName evidence="6">GNAT family N-acetyltransferase</fullName>
        <ecNumber evidence="6">2.3.1.-</ecNumber>
    </submittedName>
</protein>
<keyword evidence="6" id="KW-0808">Transferase</keyword>
<dbReference type="PROSITE" id="PS51186">
    <property type="entry name" value="GNAT"/>
    <property type="match status" value="1"/>
</dbReference>
<dbReference type="Gene3D" id="3.30.1490.20">
    <property type="entry name" value="ATP-grasp fold, A domain"/>
    <property type="match status" value="1"/>
</dbReference>
<dbReference type="InterPro" id="IPR051538">
    <property type="entry name" value="Acyl-CoA_Synth/Transferase"/>
</dbReference>
<reference evidence="6 7" key="1">
    <citation type="submission" date="2024-01" db="EMBL/GenBank/DDBJ databases">
        <title>Multi-omics insights into the function and evolution of sodium benzoate biodegradation pathways in Benzoatithermus flavus gen. nov., sp. nov. from hot spring.</title>
        <authorList>
            <person name="Hu C.-J."/>
            <person name="Li W.-J."/>
        </authorList>
    </citation>
    <scope>NUCLEOTIDE SEQUENCE [LARGE SCALE GENOMIC DNA]</scope>
    <source>
        <strain evidence="6 7">SYSU G07066</strain>
    </source>
</reference>
<dbReference type="EC" id="2.3.1.-" evidence="6"/>
<accession>A0ABU8XKI3</accession>
<dbReference type="Pfam" id="PF13302">
    <property type="entry name" value="Acetyltransf_3"/>
    <property type="match status" value="1"/>
</dbReference>
<dbReference type="RefSeq" id="WP_418157551.1">
    <property type="nucleotide sequence ID" value="NZ_JBBLZC010000001.1"/>
</dbReference>
<evidence type="ECO:0000313" key="6">
    <source>
        <dbReference type="EMBL" id="MEK0081702.1"/>
    </source>
</evidence>
<dbReference type="SUPFAM" id="SSF51735">
    <property type="entry name" value="NAD(P)-binding Rossmann-fold domains"/>
    <property type="match status" value="1"/>
</dbReference>
<keyword evidence="6" id="KW-0012">Acyltransferase</keyword>
<keyword evidence="4" id="KW-0067">ATP-binding</keyword>
<keyword evidence="1" id="KW-0816">Tricarboxylic acid cycle</keyword>
<evidence type="ECO:0000313" key="7">
    <source>
        <dbReference type="Proteomes" id="UP001375743"/>
    </source>
</evidence>
<dbReference type="PANTHER" id="PTHR43334">
    <property type="entry name" value="ACETATE--COA LIGASE [ADP-FORMING]"/>
    <property type="match status" value="1"/>
</dbReference>
<keyword evidence="7" id="KW-1185">Reference proteome</keyword>
<proteinExistence type="predicted"/>
<evidence type="ECO:0000256" key="4">
    <source>
        <dbReference type="ARBA" id="ARBA00022840"/>
    </source>
</evidence>
<dbReference type="InterPro" id="IPR013815">
    <property type="entry name" value="ATP_grasp_subdomain_1"/>
</dbReference>
<keyword evidence="2" id="KW-0436">Ligase</keyword>
<dbReference type="Gene3D" id="3.40.50.720">
    <property type="entry name" value="NAD(P)-binding Rossmann-like Domain"/>
    <property type="match status" value="1"/>
</dbReference>
<feature type="domain" description="N-acetyltransferase" evidence="5">
    <location>
        <begin position="743"/>
        <end position="898"/>
    </location>
</feature>
<organism evidence="6 7">
    <name type="scientific">Benzoatithermus flavus</name>
    <dbReference type="NCBI Taxonomy" id="3108223"/>
    <lineage>
        <taxon>Bacteria</taxon>
        <taxon>Pseudomonadati</taxon>
        <taxon>Pseudomonadota</taxon>
        <taxon>Alphaproteobacteria</taxon>
        <taxon>Geminicoccales</taxon>
        <taxon>Geminicoccaceae</taxon>
        <taxon>Benzoatithermus</taxon>
    </lineage>
</organism>
<dbReference type="PANTHER" id="PTHR43334:SF1">
    <property type="entry name" value="3-HYDROXYPROPIONATE--COA LIGASE [ADP-FORMING]"/>
    <property type="match status" value="1"/>
</dbReference>
<dbReference type="InterPro" id="IPR016102">
    <property type="entry name" value="Succinyl-CoA_synth-like"/>
</dbReference>
<dbReference type="EMBL" id="JBBLZC010000001">
    <property type="protein sequence ID" value="MEK0081702.1"/>
    <property type="molecule type" value="Genomic_DNA"/>
</dbReference>
<dbReference type="InterPro" id="IPR000182">
    <property type="entry name" value="GNAT_dom"/>
</dbReference>
<comment type="caution">
    <text evidence="6">The sequence shown here is derived from an EMBL/GenBank/DDBJ whole genome shotgun (WGS) entry which is preliminary data.</text>
</comment>
<name>A0ABU8XKI3_9PROT</name>
<dbReference type="SUPFAM" id="SSF52210">
    <property type="entry name" value="Succinyl-CoA synthetase domains"/>
    <property type="match status" value="2"/>
</dbReference>
<evidence type="ECO:0000259" key="5">
    <source>
        <dbReference type="PROSITE" id="PS51186"/>
    </source>
</evidence>
<evidence type="ECO:0000256" key="2">
    <source>
        <dbReference type="ARBA" id="ARBA00022598"/>
    </source>
</evidence>
<dbReference type="Pfam" id="PF13549">
    <property type="entry name" value="ATP-grasp_5"/>
    <property type="match status" value="1"/>
</dbReference>